<dbReference type="Pfam" id="PF13478">
    <property type="entry name" value="XdhC_C"/>
    <property type="match status" value="1"/>
</dbReference>
<dbReference type="RefSeq" id="WP_170036747.1">
    <property type="nucleotide sequence ID" value="NZ_JABDTL010000002.1"/>
</dbReference>
<dbReference type="InterPro" id="IPR027051">
    <property type="entry name" value="XdhC_Rossmann_dom"/>
</dbReference>
<dbReference type="Proteomes" id="UP000582837">
    <property type="component" value="Unassembled WGS sequence"/>
</dbReference>
<keyword evidence="4" id="KW-1185">Reference proteome</keyword>
<sequence>MNEVQALLDAWDAAAACGEPCAVATVVDVDGSAYRRPGARMLVSAAGATSGTISAGCLEGDVVEHALSVIRGGAAKVVEYDTASTSEEVAWGLGLGCGGVVRVLIEPLAAGSLHLDALRGSREAADDADGVIVATVFDHVPSPFSSVDARISPGARLVIGRDGGVRIEGMDGATASVVEREARALAADGITAVARSIDVEGGTVRVLIETLAPPVPLIVFGAGQDVLPVVELARGLGWITEVVDTHARPISHTRFAAADRVTLARPDEVQAHVRITPATMALVMSHDYAHDRAVFDVLLASPARYIGVMGPRERSQRMLAELGLDGGRADLARLHSPIGLDIGANSPAEVALSIIAEMRAALDGRRGGMLRDRPGPIHRDADPPECVPVSRGHLRSVAAA</sequence>
<evidence type="ECO:0000313" key="4">
    <source>
        <dbReference type="Proteomes" id="UP000582837"/>
    </source>
</evidence>
<dbReference type="InterPro" id="IPR003777">
    <property type="entry name" value="XdhC_CoxI"/>
</dbReference>
<organism evidence="3 4">
    <name type="scientific">Longimicrobium terrae</name>
    <dbReference type="NCBI Taxonomy" id="1639882"/>
    <lineage>
        <taxon>Bacteria</taxon>
        <taxon>Pseudomonadati</taxon>
        <taxon>Gemmatimonadota</taxon>
        <taxon>Longimicrobiia</taxon>
        <taxon>Longimicrobiales</taxon>
        <taxon>Longimicrobiaceae</taxon>
        <taxon>Longimicrobium</taxon>
    </lineage>
</organism>
<dbReference type="InterPro" id="IPR052698">
    <property type="entry name" value="MoCofactor_Util/Proc"/>
</dbReference>
<dbReference type="AlphaFoldDB" id="A0A841H052"/>
<gene>
    <name evidence="3" type="ORF">HNQ61_003024</name>
</gene>
<proteinExistence type="predicted"/>
<dbReference type="PANTHER" id="PTHR30388:SF6">
    <property type="entry name" value="XANTHINE DEHYDROGENASE SUBUNIT A-RELATED"/>
    <property type="match status" value="1"/>
</dbReference>
<name>A0A841H052_9BACT</name>
<dbReference type="Gene3D" id="3.40.50.720">
    <property type="entry name" value="NAD(P)-binding Rossmann-like Domain"/>
    <property type="match status" value="1"/>
</dbReference>
<reference evidence="3 4" key="1">
    <citation type="submission" date="2020-08" db="EMBL/GenBank/DDBJ databases">
        <title>Genomic Encyclopedia of Type Strains, Phase IV (KMG-IV): sequencing the most valuable type-strain genomes for metagenomic binning, comparative biology and taxonomic classification.</title>
        <authorList>
            <person name="Goeker M."/>
        </authorList>
    </citation>
    <scope>NUCLEOTIDE SEQUENCE [LARGE SCALE GENOMIC DNA]</scope>
    <source>
        <strain evidence="3 4">DSM 29007</strain>
    </source>
</reference>
<evidence type="ECO:0000259" key="1">
    <source>
        <dbReference type="Pfam" id="PF02625"/>
    </source>
</evidence>
<dbReference type="Pfam" id="PF02625">
    <property type="entry name" value="XdhC_CoxI"/>
    <property type="match status" value="1"/>
</dbReference>
<protein>
    <submittedName>
        <fullName evidence="3">Xanthine/CO dehydrogenase XdhC/CoxF family maturation factor</fullName>
    </submittedName>
</protein>
<accession>A0A841H052</accession>
<evidence type="ECO:0000259" key="2">
    <source>
        <dbReference type="Pfam" id="PF13478"/>
    </source>
</evidence>
<comment type="caution">
    <text evidence="3">The sequence shown here is derived from an EMBL/GenBank/DDBJ whole genome shotgun (WGS) entry which is preliminary data.</text>
</comment>
<evidence type="ECO:0000313" key="3">
    <source>
        <dbReference type="EMBL" id="MBB6071400.1"/>
    </source>
</evidence>
<feature type="domain" description="XdhC Rossmann" evidence="2">
    <location>
        <begin position="217"/>
        <end position="358"/>
    </location>
</feature>
<dbReference type="EMBL" id="JACHIA010000008">
    <property type="protein sequence ID" value="MBB6071400.1"/>
    <property type="molecule type" value="Genomic_DNA"/>
</dbReference>
<dbReference type="PANTHER" id="PTHR30388">
    <property type="entry name" value="ALDEHYDE OXIDOREDUCTASE MOLYBDENUM COFACTOR ASSEMBLY PROTEIN"/>
    <property type="match status" value="1"/>
</dbReference>
<feature type="domain" description="XdhC- CoxI" evidence="1">
    <location>
        <begin position="16"/>
        <end position="81"/>
    </location>
</feature>